<gene>
    <name evidence="1" type="ORF">CBM2613_U60005</name>
</gene>
<proteinExistence type="predicted"/>
<dbReference type="EMBL" id="OFTH01000057">
    <property type="protein sequence ID" value="SOZ75444.1"/>
    <property type="molecule type" value="Genomic_DNA"/>
</dbReference>
<sequence>MLRQFIHQRIIPALHQVVLVLHTDNRRNLPRLRYLRRCHVAQPDVADQPLPLQLGQRSDLSFDRAFRRRMDIPHEPQVDDIQHLHPQIAQVVMDRLPDGLRLKRRQSRGVFAAAGAYLGDDHQVIRVRMEGFADELVGDVRAVEITRIDVVHAGRDGFAQHGDGCGTILRRSEHAGPGQLHGAVAHAVHGAAGKRVGGGGTVRLGPLLADEQL</sequence>
<accession>A0A375EG71</accession>
<evidence type="ECO:0000313" key="2">
    <source>
        <dbReference type="Proteomes" id="UP000256952"/>
    </source>
</evidence>
<dbReference type="Proteomes" id="UP000256952">
    <property type="component" value="Unassembled WGS sequence"/>
</dbReference>
<comment type="caution">
    <text evidence="1">The sequence shown here is derived from an EMBL/GenBank/DDBJ whole genome shotgun (WGS) entry which is preliminary data.</text>
</comment>
<name>A0A375EG71_9BURK</name>
<dbReference type="AlphaFoldDB" id="A0A375EG71"/>
<reference evidence="2" key="1">
    <citation type="submission" date="2018-01" db="EMBL/GenBank/DDBJ databases">
        <authorList>
            <person name="Gaut B.S."/>
            <person name="Morton B.R."/>
            <person name="Clegg M.T."/>
            <person name="Duvall M.R."/>
        </authorList>
    </citation>
    <scope>NUCLEOTIDE SEQUENCE [LARGE SCALE GENOMIC DNA]</scope>
</reference>
<protein>
    <submittedName>
        <fullName evidence="1">Uncharacterized protein</fullName>
    </submittedName>
</protein>
<evidence type="ECO:0000313" key="1">
    <source>
        <dbReference type="EMBL" id="SOZ75444.1"/>
    </source>
</evidence>
<organism evidence="1 2">
    <name type="scientific">Cupriavidus taiwanensis</name>
    <dbReference type="NCBI Taxonomy" id="164546"/>
    <lineage>
        <taxon>Bacteria</taxon>
        <taxon>Pseudomonadati</taxon>
        <taxon>Pseudomonadota</taxon>
        <taxon>Betaproteobacteria</taxon>
        <taxon>Burkholderiales</taxon>
        <taxon>Burkholderiaceae</taxon>
        <taxon>Cupriavidus</taxon>
    </lineage>
</organism>